<dbReference type="VEuPathDB" id="TriTrypDB:TM35_000022610"/>
<feature type="compositionally biased region" description="Basic and acidic residues" evidence="1">
    <location>
        <begin position="285"/>
        <end position="296"/>
    </location>
</feature>
<feature type="compositionally biased region" description="Polar residues" evidence="1">
    <location>
        <begin position="271"/>
        <end position="281"/>
    </location>
</feature>
<name>A0A1X0P7W1_9TRYP</name>
<keyword evidence="4" id="KW-1185">Reference proteome</keyword>
<evidence type="ECO:0000256" key="1">
    <source>
        <dbReference type="SAM" id="MobiDB-lite"/>
    </source>
</evidence>
<gene>
    <name evidence="3" type="ORF">TM35_000022610</name>
</gene>
<feature type="transmembrane region" description="Helical" evidence="2">
    <location>
        <begin position="117"/>
        <end position="137"/>
    </location>
</feature>
<proteinExistence type="predicted"/>
<feature type="transmembrane region" description="Helical" evidence="2">
    <location>
        <begin position="195"/>
        <end position="216"/>
    </location>
</feature>
<protein>
    <recommendedName>
        <fullName evidence="5">Transmembrane protein</fullName>
    </recommendedName>
</protein>
<reference evidence="3 4" key="1">
    <citation type="submission" date="2017-03" db="EMBL/GenBank/DDBJ databases">
        <title>An alternative strategy for trypanosome survival in the mammalian bloodstream revealed through genome and transcriptome analysis of the ubiquitous bovine parasite Trypanosoma (Megatrypanum) theileri.</title>
        <authorList>
            <person name="Kelly S."/>
            <person name="Ivens A."/>
            <person name="Mott A."/>
            <person name="O'Neill E."/>
            <person name="Emms D."/>
            <person name="Macleod O."/>
            <person name="Voorheis P."/>
            <person name="Matthews J."/>
            <person name="Matthews K."/>
            <person name="Carrington M."/>
        </authorList>
    </citation>
    <scope>NUCLEOTIDE SEQUENCE [LARGE SCALE GENOMIC DNA]</scope>
    <source>
        <strain evidence="3">Edinburgh</strain>
    </source>
</reference>
<evidence type="ECO:0008006" key="5">
    <source>
        <dbReference type="Google" id="ProtNLM"/>
    </source>
</evidence>
<dbReference type="EMBL" id="NBCO01000002">
    <property type="protein sequence ID" value="ORC92935.1"/>
    <property type="molecule type" value="Genomic_DNA"/>
</dbReference>
<evidence type="ECO:0000256" key="2">
    <source>
        <dbReference type="SAM" id="Phobius"/>
    </source>
</evidence>
<dbReference type="OrthoDB" id="251484at2759"/>
<keyword evidence="2" id="KW-0472">Membrane</keyword>
<feature type="compositionally biased region" description="Acidic residues" evidence="1">
    <location>
        <begin position="297"/>
        <end position="320"/>
    </location>
</feature>
<feature type="transmembrane region" description="Helical" evidence="2">
    <location>
        <begin position="50"/>
        <end position="74"/>
    </location>
</feature>
<accession>A0A1X0P7W1</accession>
<keyword evidence="2" id="KW-1133">Transmembrane helix</keyword>
<dbReference type="AlphaFoldDB" id="A0A1X0P7W1"/>
<evidence type="ECO:0000313" key="3">
    <source>
        <dbReference type="EMBL" id="ORC92935.1"/>
    </source>
</evidence>
<dbReference type="RefSeq" id="XP_028887001.1">
    <property type="nucleotide sequence ID" value="XM_029021579.1"/>
</dbReference>
<keyword evidence="2" id="KW-0812">Transmembrane</keyword>
<comment type="caution">
    <text evidence="3">The sequence shown here is derived from an EMBL/GenBank/DDBJ whole genome shotgun (WGS) entry which is preliminary data.</text>
</comment>
<sequence>MDAQEIIREDIRRIRGEIDRVSCERDERALSEARAAVSSLMEGRYNGSSLYYTLCCAVLPLVLCIGFLLLYASAKMLNERLKRRQLWRHVCEASVVKAELNVRKLSHASRRASRRRAIFVVVIKCIVATSVLLMFVGSRLMMELTFRSWLKGLLLTPVSFTDPAAATAAEFTTDTWQQLYLDIMSLFSIDWFKDIQGLIIFSSIGSGLMVLGLRLLHSASNDAIALNTRSTSSLYLMQKVDDRYAAKGQELMQKQISEMVAMLSECMHPQENGQGMNNHNAVDQGEEKVQQIKPNKEEEDDDEEKKKEEEEEEEEEKKKE</sequence>
<organism evidence="3 4">
    <name type="scientific">Trypanosoma theileri</name>
    <dbReference type="NCBI Taxonomy" id="67003"/>
    <lineage>
        <taxon>Eukaryota</taxon>
        <taxon>Discoba</taxon>
        <taxon>Euglenozoa</taxon>
        <taxon>Kinetoplastea</taxon>
        <taxon>Metakinetoplastina</taxon>
        <taxon>Trypanosomatida</taxon>
        <taxon>Trypanosomatidae</taxon>
        <taxon>Trypanosoma</taxon>
    </lineage>
</organism>
<dbReference type="Proteomes" id="UP000192257">
    <property type="component" value="Unassembled WGS sequence"/>
</dbReference>
<evidence type="ECO:0000313" key="4">
    <source>
        <dbReference type="Proteomes" id="UP000192257"/>
    </source>
</evidence>
<dbReference type="GeneID" id="39981359"/>
<feature type="region of interest" description="Disordered" evidence="1">
    <location>
        <begin position="269"/>
        <end position="320"/>
    </location>
</feature>